<evidence type="ECO:0000256" key="11">
    <source>
        <dbReference type="PIRSR" id="PIRSR610347-3"/>
    </source>
</evidence>
<evidence type="ECO:0000256" key="9">
    <source>
        <dbReference type="PIRSR" id="PIRSR610347-1"/>
    </source>
</evidence>
<dbReference type="EMBL" id="JALJOS010000004">
    <property type="protein sequence ID" value="KAK9840421.1"/>
    <property type="molecule type" value="Genomic_DNA"/>
</dbReference>
<evidence type="ECO:0000256" key="7">
    <source>
        <dbReference type="ARBA" id="ARBA00023204"/>
    </source>
</evidence>
<dbReference type="SUPFAM" id="SSF56024">
    <property type="entry name" value="Phospholipase D/nuclease"/>
    <property type="match status" value="2"/>
</dbReference>
<keyword evidence="4" id="KW-0227">DNA damage</keyword>
<dbReference type="GO" id="GO:0004527">
    <property type="term" value="F:exonuclease activity"/>
    <property type="evidence" value="ECO:0007669"/>
    <property type="project" value="UniProtKB-KW"/>
</dbReference>
<feature type="active site" description="Proton donor/acceptor" evidence="9">
    <location>
        <position position="467"/>
    </location>
</feature>
<reference evidence="12 13" key="1">
    <citation type="journal article" date="2024" name="Nat. Commun.">
        <title>Phylogenomics reveals the evolutionary origins of lichenization in chlorophyte algae.</title>
        <authorList>
            <person name="Puginier C."/>
            <person name="Libourel C."/>
            <person name="Otte J."/>
            <person name="Skaloud P."/>
            <person name="Haon M."/>
            <person name="Grisel S."/>
            <person name="Petersen M."/>
            <person name="Berrin J.G."/>
            <person name="Delaux P.M."/>
            <person name="Dal Grande F."/>
            <person name="Keller J."/>
        </authorList>
    </citation>
    <scope>NUCLEOTIDE SEQUENCE [LARGE SCALE GENOMIC DNA]</scope>
    <source>
        <strain evidence="12 13">SAG 2145</strain>
    </source>
</reference>
<comment type="caution">
    <text evidence="12">The sequence shown here is derived from an EMBL/GenBank/DDBJ whole genome shotgun (WGS) entry which is preliminary data.</text>
</comment>
<dbReference type="Proteomes" id="UP001438707">
    <property type="component" value="Unassembled WGS sequence"/>
</dbReference>
<evidence type="ECO:0000313" key="13">
    <source>
        <dbReference type="Proteomes" id="UP001438707"/>
    </source>
</evidence>
<comment type="subcellular location">
    <subcellularLocation>
        <location evidence="1">Nucleus</location>
    </subcellularLocation>
</comment>
<feature type="site" description="Interaction with DNA" evidence="11">
    <location>
        <position position="491"/>
    </location>
</feature>
<dbReference type="GO" id="GO:0006281">
    <property type="term" value="P:DNA repair"/>
    <property type="evidence" value="ECO:0007669"/>
    <property type="project" value="UniProtKB-KW"/>
</dbReference>
<comment type="similarity">
    <text evidence="2">Belongs to the tyrosyl-DNA phosphodiesterase family.</text>
</comment>
<dbReference type="GO" id="GO:0003690">
    <property type="term" value="F:double-stranded DNA binding"/>
    <property type="evidence" value="ECO:0007669"/>
    <property type="project" value="TreeGrafter"/>
</dbReference>
<dbReference type="AlphaFoldDB" id="A0AAW1S339"/>
<sequence>MPEVYLTFPDGTKEPFAARRILGRGSPANLEDLNLSRTQCQLEMLEDFEEEAIMNLTNLGQNSIIIERRLPCDEHTPQSKGWEISDVLDKGMAALLRPACRFYLADRPETTTVDITVLHDDGRPTKRARTEENSTRGVSPFGLLKVQGLPDWANRDSLGLSMDELVSGSIEWALLSNYMIDFGWLLQACPALCTVKDLLILQGDRPSAERLEQQKATATAAGIQKVTFHQPFVGQWGTHHSKAFVLQYSAGLRVIVHTANLIHGDCTHKSQAVWFQDFPHKGAHAPADMAPFGKTLLNYLMALRLPPSHKQIAIDVCNAHDFSSASAYLIPSCPGQHTGPAMHSHGHMAARAVLSKGLLQSRFVAAPVLAQCSSLGSLTPKWVCEEFCASLASGRRIDGALNQALGRPPPEFQLIWPTVEEVQNSNEGWAAGGSIPGSVQNVSKPFLQPFWRRFGGHPAGRQRAMPHMKTYTRYTRDGEMPWLLMGSHNLSKAAWGELQKKGQQLHVRSFELSVLFMPALLAAAVKHPHFGFRATKQPEYNPLHGLINLLQGLGDANQFTFWPLNHAAPAGDSSALRACMAIPYCLPPDPYSASDQPWSVNKAHPGIDAYGMKLENASAEPGAGRVMRIPA</sequence>
<evidence type="ECO:0000256" key="2">
    <source>
        <dbReference type="ARBA" id="ARBA00010205"/>
    </source>
</evidence>
<evidence type="ECO:0000256" key="1">
    <source>
        <dbReference type="ARBA" id="ARBA00004123"/>
    </source>
</evidence>
<keyword evidence="7" id="KW-0234">DNA repair</keyword>
<evidence type="ECO:0000256" key="3">
    <source>
        <dbReference type="ARBA" id="ARBA00022722"/>
    </source>
</evidence>
<feature type="binding site" evidence="10">
    <location>
        <position position="469"/>
    </location>
    <ligand>
        <name>substrate</name>
    </ligand>
</feature>
<accession>A0AAW1S339</accession>
<evidence type="ECO:0000256" key="4">
    <source>
        <dbReference type="ARBA" id="ARBA00022763"/>
    </source>
</evidence>
<evidence type="ECO:0000256" key="5">
    <source>
        <dbReference type="ARBA" id="ARBA00022801"/>
    </source>
</evidence>
<dbReference type="PANTHER" id="PTHR12415:SF0">
    <property type="entry name" value="TYROSYL-DNA PHOSPHODIESTERASE 1"/>
    <property type="match status" value="1"/>
</dbReference>
<proteinExistence type="inferred from homology"/>
<keyword evidence="5" id="KW-0378">Hydrolase</keyword>
<keyword evidence="6" id="KW-0269">Exonuclease</keyword>
<keyword evidence="13" id="KW-1185">Reference proteome</keyword>
<dbReference type="CDD" id="cd09122">
    <property type="entry name" value="PLDc_Tdp1_1"/>
    <property type="match status" value="1"/>
</dbReference>
<dbReference type="GO" id="GO:0003697">
    <property type="term" value="F:single-stranded DNA binding"/>
    <property type="evidence" value="ECO:0007669"/>
    <property type="project" value="TreeGrafter"/>
</dbReference>
<dbReference type="GO" id="GO:0005634">
    <property type="term" value="C:nucleus"/>
    <property type="evidence" value="ECO:0007669"/>
    <property type="project" value="UniProtKB-SubCell"/>
</dbReference>
<organism evidence="12 13">
    <name type="scientific">Apatococcus lobatus</name>
    <dbReference type="NCBI Taxonomy" id="904363"/>
    <lineage>
        <taxon>Eukaryota</taxon>
        <taxon>Viridiplantae</taxon>
        <taxon>Chlorophyta</taxon>
        <taxon>core chlorophytes</taxon>
        <taxon>Trebouxiophyceae</taxon>
        <taxon>Chlorellales</taxon>
        <taxon>Chlorellaceae</taxon>
        <taxon>Apatococcus</taxon>
    </lineage>
</organism>
<dbReference type="Gene3D" id="3.30.870.10">
    <property type="entry name" value="Endonuclease Chain A"/>
    <property type="match status" value="2"/>
</dbReference>
<feature type="active site" description="Nucleophile" evidence="9">
    <location>
        <position position="240"/>
    </location>
</feature>
<gene>
    <name evidence="12" type="ORF">WJX74_009663</name>
</gene>
<dbReference type="GO" id="GO:0017005">
    <property type="term" value="F:3'-tyrosyl-DNA phosphodiesterase activity"/>
    <property type="evidence" value="ECO:0007669"/>
    <property type="project" value="TreeGrafter"/>
</dbReference>
<dbReference type="InterPro" id="IPR010347">
    <property type="entry name" value="Tdp1"/>
</dbReference>
<evidence type="ECO:0008006" key="14">
    <source>
        <dbReference type="Google" id="ProtNLM"/>
    </source>
</evidence>
<dbReference type="PANTHER" id="PTHR12415">
    <property type="entry name" value="TYROSYL-DNA PHOSPHODIESTERASE 1"/>
    <property type="match status" value="1"/>
</dbReference>
<evidence type="ECO:0000256" key="10">
    <source>
        <dbReference type="PIRSR" id="PIRSR610347-2"/>
    </source>
</evidence>
<evidence type="ECO:0000256" key="6">
    <source>
        <dbReference type="ARBA" id="ARBA00022839"/>
    </source>
</evidence>
<evidence type="ECO:0000256" key="8">
    <source>
        <dbReference type="ARBA" id="ARBA00023242"/>
    </source>
</evidence>
<dbReference type="Pfam" id="PF06087">
    <property type="entry name" value="Tyr-DNA_phospho"/>
    <property type="match status" value="1"/>
</dbReference>
<evidence type="ECO:0000313" key="12">
    <source>
        <dbReference type="EMBL" id="KAK9840421.1"/>
    </source>
</evidence>
<feature type="binding site" evidence="10">
    <location>
        <position position="242"/>
    </location>
    <ligand>
        <name>substrate</name>
    </ligand>
</feature>
<name>A0AAW1S339_9CHLO</name>
<protein>
    <recommendedName>
        <fullName evidence="14">Tyrosyl-DNA phosphodiesterase</fullName>
    </recommendedName>
</protein>
<keyword evidence="3" id="KW-0540">Nuclease</keyword>
<keyword evidence="8" id="KW-0539">Nucleus</keyword>